<name>A0A1H7RUQ7_AQUAM</name>
<evidence type="ECO:0000313" key="1">
    <source>
        <dbReference type="EMBL" id="SEL63895.1"/>
    </source>
</evidence>
<dbReference type="OrthoDB" id="1156513at2"/>
<sequence>MFKRIAICLILSISFVSCNEREKKEDSDIIIDRKKIDAVFNKNVSKLLLDHLYVVVDSITYERLTNDNQWKNTYASLDLGLPDFAPVHDHSSTCYLRGHQHYIEILGPKNSYNEPVGKSGIGFSLQNQDEHFHLGVQPKMKASKDSFLYATETVEIPLGLDQHTWFKAFYTPSPGTALHTWYAFYNPVFLDSLYGKHHTSYSREAFLKPTYANKKLFNGIKEIYLTCTPEDYLRITQELGYLRCKLLKKNGKTLTIKGGDITVRIEPSGEIEYSRITQITCELNEKDHSIIQLGNLTITNQGTESIWNFDQLYINNP</sequence>
<protein>
    <submittedName>
        <fullName evidence="1">Uncharacterized protein</fullName>
    </submittedName>
</protein>
<evidence type="ECO:0000313" key="2">
    <source>
        <dbReference type="Proteomes" id="UP000198521"/>
    </source>
</evidence>
<dbReference type="PROSITE" id="PS51257">
    <property type="entry name" value="PROKAR_LIPOPROTEIN"/>
    <property type="match status" value="1"/>
</dbReference>
<dbReference type="Proteomes" id="UP000198521">
    <property type="component" value="Unassembled WGS sequence"/>
</dbReference>
<dbReference type="EMBL" id="FOAB01000005">
    <property type="protein sequence ID" value="SEL63895.1"/>
    <property type="molecule type" value="Genomic_DNA"/>
</dbReference>
<accession>A0A1H7RUQ7</accession>
<dbReference type="Pfam" id="PF19147">
    <property type="entry name" value="DUF5829"/>
    <property type="match status" value="1"/>
</dbReference>
<dbReference type="RefSeq" id="WP_091409733.1">
    <property type="nucleotide sequence ID" value="NZ_FOAB01000005.1"/>
</dbReference>
<dbReference type="InterPro" id="IPR043869">
    <property type="entry name" value="DUF5829"/>
</dbReference>
<keyword evidence="2" id="KW-1185">Reference proteome</keyword>
<organism evidence="1 2">
    <name type="scientific">Aquimarina amphilecti</name>
    <dbReference type="NCBI Taxonomy" id="1038014"/>
    <lineage>
        <taxon>Bacteria</taxon>
        <taxon>Pseudomonadati</taxon>
        <taxon>Bacteroidota</taxon>
        <taxon>Flavobacteriia</taxon>
        <taxon>Flavobacteriales</taxon>
        <taxon>Flavobacteriaceae</taxon>
        <taxon>Aquimarina</taxon>
    </lineage>
</organism>
<proteinExistence type="predicted"/>
<dbReference type="AlphaFoldDB" id="A0A1H7RUQ7"/>
<dbReference type="STRING" id="1038014.SAMN04487910_2879"/>
<gene>
    <name evidence="1" type="ORF">SAMN04487910_2879</name>
</gene>
<reference evidence="1 2" key="1">
    <citation type="submission" date="2016-10" db="EMBL/GenBank/DDBJ databases">
        <authorList>
            <person name="de Groot N.N."/>
        </authorList>
    </citation>
    <scope>NUCLEOTIDE SEQUENCE [LARGE SCALE GENOMIC DNA]</scope>
    <source>
        <strain evidence="1 2">DSM 25232</strain>
    </source>
</reference>